<evidence type="ECO:0000313" key="2">
    <source>
        <dbReference type="Proteomes" id="UP000717634"/>
    </source>
</evidence>
<evidence type="ECO:0008006" key="3">
    <source>
        <dbReference type="Google" id="ProtNLM"/>
    </source>
</evidence>
<dbReference type="RefSeq" id="WP_168675436.1">
    <property type="nucleotide sequence ID" value="NZ_JAAVTK010000025.1"/>
</dbReference>
<accession>A0ABX1HNT9</accession>
<comment type="caution">
    <text evidence="1">The sequence shown here is derived from an EMBL/GenBank/DDBJ whole genome shotgun (WGS) entry which is preliminary data.</text>
</comment>
<reference evidence="1 2" key="1">
    <citation type="submission" date="2020-03" db="EMBL/GenBank/DDBJ databases">
        <title>Genomic Encyclopedia of Type Strains, Phase IV (KMG-V): Genome sequencing to study the core and pangenomes of soil and plant-associated prokaryotes.</title>
        <authorList>
            <person name="Whitman W."/>
        </authorList>
    </citation>
    <scope>NUCLEOTIDE SEQUENCE [LARGE SCALE GENOMIC DNA]</scope>
    <source>
        <strain evidence="1 2">1B</strain>
    </source>
</reference>
<gene>
    <name evidence="1" type="ORF">HBN54_004514</name>
</gene>
<organism evidence="1 2">
    <name type="scientific">Hymenobacter artigasi</name>
    <dbReference type="NCBI Taxonomy" id="2719616"/>
    <lineage>
        <taxon>Bacteria</taxon>
        <taxon>Pseudomonadati</taxon>
        <taxon>Bacteroidota</taxon>
        <taxon>Cytophagia</taxon>
        <taxon>Cytophagales</taxon>
        <taxon>Hymenobacteraceae</taxon>
        <taxon>Hymenobacter</taxon>
    </lineage>
</organism>
<name>A0ABX1HNT9_9BACT</name>
<keyword evidence="2" id="KW-1185">Reference proteome</keyword>
<proteinExistence type="predicted"/>
<sequence length="225" mass="25131">MRYLRKEEVVSFMADKNRESMNKTIFLVATIVALASCGRKNDETTAHHLPQESKGPNQLRMTKAAKSTIPSIGKQNGCKILVINNRFSNNIIDVVGISKFGIIHLSKPGFKTSFVTSKNTYDPAFTDTTYTITSGNSWLEIKNFNPLNTKSKIPIWIDADIRDNNISTYNGVFIGMPKAKFLKLIGAKYSACDTIKVDTDEQSCNNYFVFSNDSLRHIILTSSAD</sequence>
<protein>
    <recommendedName>
        <fullName evidence="3">Lipoprotein</fullName>
    </recommendedName>
</protein>
<evidence type="ECO:0000313" key="1">
    <source>
        <dbReference type="EMBL" id="NKI91891.1"/>
    </source>
</evidence>
<dbReference type="EMBL" id="JAAVTK010000025">
    <property type="protein sequence ID" value="NKI91891.1"/>
    <property type="molecule type" value="Genomic_DNA"/>
</dbReference>
<dbReference type="Proteomes" id="UP000717634">
    <property type="component" value="Unassembled WGS sequence"/>
</dbReference>